<organism evidence="2">
    <name type="scientific">Thermocrinis ruber</name>
    <dbReference type="NCBI Taxonomy" id="75906"/>
    <lineage>
        <taxon>Bacteria</taxon>
        <taxon>Pseudomonadati</taxon>
        <taxon>Aquificota</taxon>
        <taxon>Aquificia</taxon>
        <taxon>Aquificales</taxon>
        <taxon>Aquificaceae</taxon>
        <taxon>Thermocrinis</taxon>
    </lineage>
</organism>
<protein>
    <recommendedName>
        <fullName evidence="3">Transposase DDE domain-containing protein</fullName>
    </recommendedName>
</protein>
<proteinExistence type="predicted"/>
<name>A0A7C5SYB3_9AQUI</name>
<keyword evidence="1" id="KW-0812">Transmembrane</keyword>
<dbReference type="EMBL" id="DSAC01000062">
    <property type="protein sequence ID" value="HHO74004.1"/>
    <property type="molecule type" value="Genomic_DNA"/>
</dbReference>
<evidence type="ECO:0008006" key="3">
    <source>
        <dbReference type="Google" id="ProtNLM"/>
    </source>
</evidence>
<reference evidence="2" key="1">
    <citation type="journal article" date="2020" name="mSystems">
        <title>Genome- and Community-Level Interaction Insights into Carbon Utilization and Element Cycling Functions of Hydrothermarchaeota in Hydrothermal Sediment.</title>
        <authorList>
            <person name="Zhou Z."/>
            <person name="Liu Y."/>
            <person name="Xu W."/>
            <person name="Pan J."/>
            <person name="Luo Z.H."/>
            <person name="Li M."/>
        </authorList>
    </citation>
    <scope>NUCLEOTIDE SEQUENCE [LARGE SCALE GENOMIC DNA]</scope>
    <source>
        <strain evidence="2">SpSt-114</strain>
    </source>
</reference>
<dbReference type="AlphaFoldDB" id="A0A7C5SYB3"/>
<evidence type="ECO:0000313" key="2">
    <source>
        <dbReference type="EMBL" id="HHO74004.1"/>
    </source>
</evidence>
<comment type="caution">
    <text evidence="2">The sequence shown here is derived from an EMBL/GenBank/DDBJ whole genome shotgun (WGS) entry which is preliminary data.</text>
</comment>
<keyword evidence="1" id="KW-0472">Membrane</keyword>
<feature type="transmembrane region" description="Helical" evidence="1">
    <location>
        <begin position="37"/>
        <end position="62"/>
    </location>
</feature>
<accession>A0A7C5SYB3</accession>
<keyword evidence="1" id="KW-1133">Transmembrane helix</keyword>
<evidence type="ECO:0000256" key="1">
    <source>
        <dbReference type="SAM" id="Phobius"/>
    </source>
</evidence>
<gene>
    <name evidence="2" type="ORF">ENN04_05120</name>
</gene>
<sequence length="68" mass="7847">MSYRIEQLFGSIKQKIGSSFKLLREDLSGKASLACAILWNFWVLATYYFCYFCLVSCTIATLRAMIDF</sequence>